<evidence type="ECO:0000313" key="2">
    <source>
        <dbReference type="EMBL" id="SAK66005.1"/>
    </source>
</evidence>
<feature type="compositionally biased region" description="Polar residues" evidence="1">
    <location>
        <begin position="210"/>
        <end position="221"/>
    </location>
</feature>
<keyword evidence="3" id="KW-1185">Reference proteome</keyword>
<dbReference type="STRING" id="1777138.AWB77_02531"/>
<feature type="region of interest" description="Disordered" evidence="1">
    <location>
        <begin position="638"/>
        <end position="846"/>
    </location>
</feature>
<organism evidence="2 3">
    <name type="scientific">Caballeronia fortuita</name>
    <dbReference type="NCBI Taxonomy" id="1777138"/>
    <lineage>
        <taxon>Bacteria</taxon>
        <taxon>Pseudomonadati</taxon>
        <taxon>Pseudomonadota</taxon>
        <taxon>Betaproteobacteria</taxon>
        <taxon>Burkholderiales</taxon>
        <taxon>Burkholderiaceae</taxon>
        <taxon>Caballeronia</taxon>
    </lineage>
</organism>
<evidence type="ECO:0000313" key="3">
    <source>
        <dbReference type="Proteomes" id="UP000054903"/>
    </source>
</evidence>
<dbReference type="OrthoDB" id="8731939at2"/>
<proteinExistence type="predicted"/>
<sequence length="846" mass="90362">MDVKPQRLTGQEAFWGNYKPTDSQLSLMNKSPLLVGQIQNASDQVKSGEIQPLNVSDEVGTAFTSHDGTQIALNPSYTTGSDANFVGVLAHELGHTLNVQKDAKFEQQFATHPRDPEAFNSAATPKGIGQTEAELNKWKVSNEIQQNTTAPGHPGTSIVDHRDPTFAGFDNVAKKYANANLTPQQMDDRIIGEGSSSFFTGGNGYNFSQYEHAGHNNSQGAAPTEPGNPASVTFGIDKDGNVASARQQWNSGDTSTQTYKDGKLQSSQTVDPQGNPLRTANYQHNADGSYNMNVTDGSGRKIQQSEFNPDGSGIERGFNADGSRLETQFDKKNQTTNMTSFDPQGRETQKDYFSRVDPKLVYDNLPPNVTPEMMDDLPAVSRNTNQIVNHPDGSRTLYSFNDNGKVGIQDEYDANGQKTAMHAYDSDTGRLNFDTRYNADGSRTFTTVGANNQGTRVDVGKDGERGAPQNISFTPDEMTSFKQLADDASKIGPPQPVGSDITLGGQKNYFDPANNRRTNQVVTNPDGSRTLFSYNMDNMPALQSHYGPDGRPIKTTYFDQRGAPSTEIDYGKDGGRVVRTTDSDKSQELTYNAQNQLTQRKDTGGDGSVTEVYDPSTGRVTNKNVLNADGSRQLYSMNDQGNVGSRTEFDANGDRTRSTVYDSKEGSGTLTNVNYNSDGSRQVDKYEGGNVTSYTADSNGSLHDKQTTPIGQPASRQLDAWKTQGSGNSAAAGSSGQANAASDGQQPASASAGNAQLPDSAPDTQQPASASSAPQADASNSGQSDANSSVAGQLQMSSASNANGDAASQFQSDSAQSENQPSASNNAGTTTSETPAQSQSAEQPTG</sequence>
<feature type="compositionally biased region" description="Low complexity" evidence="1">
    <location>
        <begin position="724"/>
        <end position="746"/>
    </location>
</feature>
<name>A0A158B7D6_9BURK</name>
<dbReference type="RefSeq" id="WP_061134737.1">
    <property type="nucleotide sequence ID" value="NZ_FCNX02000005.1"/>
</dbReference>
<feature type="compositionally biased region" description="Low complexity" evidence="1">
    <location>
        <begin position="760"/>
        <end position="781"/>
    </location>
</feature>
<feature type="compositionally biased region" description="Low complexity" evidence="1">
    <location>
        <begin position="797"/>
        <end position="817"/>
    </location>
</feature>
<feature type="compositionally biased region" description="Polar residues" evidence="1">
    <location>
        <begin position="666"/>
        <end position="680"/>
    </location>
</feature>
<dbReference type="EMBL" id="FCNX02000005">
    <property type="protein sequence ID" value="SAK66005.1"/>
    <property type="molecule type" value="Genomic_DNA"/>
</dbReference>
<accession>A0A158B7D6</accession>
<feature type="compositionally biased region" description="Polar residues" evidence="1">
    <location>
        <begin position="818"/>
        <end position="846"/>
    </location>
</feature>
<feature type="compositionally biased region" description="Polar residues" evidence="1">
    <location>
        <begin position="690"/>
        <end position="701"/>
    </location>
</feature>
<dbReference type="AlphaFoldDB" id="A0A158B7D6"/>
<reference evidence="2" key="1">
    <citation type="submission" date="2016-01" db="EMBL/GenBank/DDBJ databases">
        <authorList>
            <person name="Peeters C."/>
        </authorList>
    </citation>
    <scope>NUCLEOTIDE SEQUENCE</scope>
    <source>
        <strain evidence="2">LMG 29320</strain>
    </source>
</reference>
<feature type="compositionally biased region" description="Polar residues" evidence="1">
    <location>
        <begin position="782"/>
        <end position="796"/>
    </location>
</feature>
<gene>
    <name evidence="2" type="ORF">AWB77_02531</name>
</gene>
<feature type="compositionally biased region" description="Polar residues" evidence="1">
    <location>
        <begin position="244"/>
        <end position="307"/>
    </location>
</feature>
<feature type="region of interest" description="Disordered" evidence="1">
    <location>
        <begin position="210"/>
        <end position="317"/>
    </location>
</feature>
<dbReference type="Gene3D" id="3.90.930.1">
    <property type="match status" value="2"/>
</dbReference>
<protein>
    <submittedName>
        <fullName evidence="2">Peptidase M10A and M12B, matrixin and adamalysin</fullName>
    </submittedName>
</protein>
<evidence type="ECO:0000256" key="1">
    <source>
        <dbReference type="SAM" id="MobiDB-lite"/>
    </source>
</evidence>
<feature type="compositionally biased region" description="Basic and acidic residues" evidence="1">
    <location>
        <begin position="647"/>
        <end position="665"/>
    </location>
</feature>
<comment type="caution">
    <text evidence="2">The sequence shown here is derived from an EMBL/GenBank/DDBJ whole genome shotgun (WGS) entry which is preliminary data.</text>
</comment>
<dbReference type="Proteomes" id="UP000054903">
    <property type="component" value="Unassembled WGS sequence"/>
</dbReference>